<dbReference type="EMBL" id="CP137852">
    <property type="protein sequence ID" value="WPB86418.1"/>
    <property type="molecule type" value="Genomic_DNA"/>
</dbReference>
<dbReference type="RefSeq" id="WP_318650390.1">
    <property type="nucleotide sequence ID" value="NZ_CP137852.1"/>
</dbReference>
<sequence length="177" mass="18923">MAVPEKPAGKGNVARIASPEEAAHHRREGHLARITGGKTDRFNNHAIRQLVDTLWLPGWADRDQVIGAAVDAVAGFEPTDPVEGMMATLAVAQHAAAMECLRRAMLAEQPFEITTRLRHDAAKCTRAFAEMAEAIDRRRGKGQQTVRVEHVTVQAGGQAIVGAVAAPSGKARGVGHE</sequence>
<accession>A0ABZ0PKZ9</accession>
<feature type="region of interest" description="Disordered" evidence="1">
    <location>
        <begin position="1"/>
        <end position="28"/>
    </location>
</feature>
<gene>
    <name evidence="2" type="ORF">R9Z33_05970</name>
</gene>
<dbReference type="Proteomes" id="UP001305521">
    <property type="component" value="Chromosome"/>
</dbReference>
<reference evidence="2 3" key="1">
    <citation type="submission" date="2023-11" db="EMBL/GenBank/DDBJ databases">
        <title>Arctic aerobic anoxygenic photoheterotroph Sediminicoccus rosea KRV36 adapts its photosynthesis to long days of polar summer.</title>
        <authorList>
            <person name="Tomasch J."/>
            <person name="Kopejtka K."/>
            <person name="Bily T."/>
            <person name="Gardiner A.T."/>
            <person name="Gardian Z."/>
            <person name="Shivaramu S."/>
            <person name="Koblizek M."/>
            <person name="Engelhardt F."/>
            <person name="Kaftan D."/>
        </authorList>
    </citation>
    <scope>NUCLEOTIDE SEQUENCE [LARGE SCALE GENOMIC DNA]</scope>
    <source>
        <strain evidence="2 3">R-30</strain>
    </source>
</reference>
<evidence type="ECO:0000313" key="3">
    <source>
        <dbReference type="Proteomes" id="UP001305521"/>
    </source>
</evidence>
<name>A0ABZ0PKZ9_9PROT</name>
<evidence type="ECO:0000313" key="2">
    <source>
        <dbReference type="EMBL" id="WPB86418.1"/>
    </source>
</evidence>
<evidence type="ECO:0000256" key="1">
    <source>
        <dbReference type="SAM" id="MobiDB-lite"/>
    </source>
</evidence>
<protein>
    <submittedName>
        <fullName evidence="2">Uncharacterized protein</fullName>
    </submittedName>
</protein>
<keyword evidence="3" id="KW-1185">Reference proteome</keyword>
<organism evidence="2 3">
    <name type="scientific">Sediminicoccus rosea</name>
    <dbReference type="NCBI Taxonomy" id="1225128"/>
    <lineage>
        <taxon>Bacteria</taxon>
        <taxon>Pseudomonadati</taxon>
        <taxon>Pseudomonadota</taxon>
        <taxon>Alphaproteobacteria</taxon>
        <taxon>Acetobacterales</taxon>
        <taxon>Roseomonadaceae</taxon>
        <taxon>Sediminicoccus</taxon>
    </lineage>
</organism>
<proteinExistence type="predicted"/>